<dbReference type="RefSeq" id="WP_303303878.1">
    <property type="nucleotide sequence ID" value="NZ_BAABDA010000007.1"/>
</dbReference>
<evidence type="ECO:0000256" key="1">
    <source>
        <dbReference type="SAM" id="Phobius"/>
    </source>
</evidence>
<feature type="transmembrane region" description="Helical" evidence="1">
    <location>
        <begin position="21"/>
        <end position="46"/>
    </location>
</feature>
<evidence type="ECO:0000313" key="3">
    <source>
        <dbReference type="Proteomes" id="UP001176806"/>
    </source>
</evidence>
<reference evidence="2" key="1">
    <citation type="submission" date="2023-07" db="EMBL/GenBank/DDBJ databases">
        <title>Two novel species in the genus Flavivirga.</title>
        <authorList>
            <person name="Kwon K."/>
        </authorList>
    </citation>
    <scope>NUCLEOTIDE SEQUENCE</scope>
    <source>
        <strain evidence="2">KACC 14158</strain>
    </source>
</reference>
<proteinExistence type="predicted"/>
<evidence type="ECO:0000313" key="2">
    <source>
        <dbReference type="EMBL" id="MDO5976574.1"/>
    </source>
</evidence>
<dbReference type="Proteomes" id="UP001176806">
    <property type="component" value="Unassembled WGS sequence"/>
</dbReference>
<keyword evidence="1" id="KW-1133">Transmembrane helix</keyword>
<comment type="caution">
    <text evidence="2">The sequence shown here is derived from an EMBL/GenBank/DDBJ whole genome shotgun (WGS) entry which is preliminary data.</text>
</comment>
<dbReference type="EMBL" id="JAUOEL010000008">
    <property type="protein sequence ID" value="MDO5976574.1"/>
    <property type="molecule type" value="Genomic_DNA"/>
</dbReference>
<keyword evidence="1" id="KW-0812">Transmembrane</keyword>
<gene>
    <name evidence="2" type="ORF">Q4Q40_20425</name>
</gene>
<organism evidence="2 3">
    <name type="scientific">Flavivirga jejuensis</name>
    <dbReference type="NCBI Taxonomy" id="870487"/>
    <lineage>
        <taxon>Bacteria</taxon>
        <taxon>Pseudomonadati</taxon>
        <taxon>Bacteroidota</taxon>
        <taxon>Flavobacteriia</taxon>
        <taxon>Flavobacteriales</taxon>
        <taxon>Flavobacteriaceae</taxon>
        <taxon>Flavivirga</taxon>
    </lineage>
</organism>
<sequence>MKNFFTHKFRGKSPVEIAAMIIFGTIAIIGLAILFGFVIMWLWNWLMPEIFGLTTLTYWQAVGLFILLKLLLGGCGGGSKKSSKNSRQKCYDDTKSDFSKWKNYDKFWEEEGDELYKQYLEREANQTQVNKSESELE</sequence>
<protein>
    <submittedName>
        <fullName evidence="2">Uncharacterized protein</fullName>
    </submittedName>
</protein>
<keyword evidence="3" id="KW-1185">Reference proteome</keyword>
<accession>A0ABT8WU07</accession>
<name>A0ABT8WU07_9FLAO</name>
<keyword evidence="1" id="KW-0472">Membrane</keyword>
<feature type="transmembrane region" description="Helical" evidence="1">
    <location>
        <begin position="58"/>
        <end position="79"/>
    </location>
</feature>